<proteinExistence type="predicted"/>
<accession>A0A9P6EFZ4</accession>
<name>A0A9P6EFZ4_9AGAR</name>
<dbReference type="AlphaFoldDB" id="A0A9P6EFZ4"/>
<protein>
    <recommendedName>
        <fullName evidence="3">BTB domain-containing protein</fullName>
    </recommendedName>
</protein>
<dbReference type="OrthoDB" id="3184970at2759"/>
<sequence length="286" mass="32314">MGSAVIHEEFNSANADITIQSCDNVRFCLHRKNLEVTTGGLPGKTSDMIDGVLYLPEPAKVLELLFLFTYPQRSPTHLHDLDCDSLLDISEAAEKYKVFFAISVSVSGLRSFTSTEPLKTLRHALKYDHLDLADEAAPNALFCNPTLVVTGLSDTYIVPWLLYQSLAYKKIFEKAESTLKAFQNTFTYCKVEQRGICVTCRTVIAAWIWQLKQLSTTEALLFELEKFEQYPNSNLELARDFCEGSCNTHRRCIYAAEISEHCKVGLQKSQKFSEYLLDHRVEDGSG</sequence>
<dbReference type="EMBL" id="MU157854">
    <property type="protein sequence ID" value="KAF9528299.1"/>
    <property type="molecule type" value="Genomic_DNA"/>
</dbReference>
<keyword evidence="2" id="KW-1185">Reference proteome</keyword>
<gene>
    <name evidence="1" type="ORF">CPB83DRAFT_854806</name>
</gene>
<dbReference type="Proteomes" id="UP000807306">
    <property type="component" value="Unassembled WGS sequence"/>
</dbReference>
<evidence type="ECO:0000313" key="2">
    <source>
        <dbReference type="Proteomes" id="UP000807306"/>
    </source>
</evidence>
<reference evidence="1" key="1">
    <citation type="submission" date="2020-11" db="EMBL/GenBank/DDBJ databases">
        <authorList>
            <consortium name="DOE Joint Genome Institute"/>
            <person name="Ahrendt S."/>
            <person name="Riley R."/>
            <person name="Andreopoulos W."/>
            <person name="Labutti K."/>
            <person name="Pangilinan J."/>
            <person name="Ruiz-Duenas F.J."/>
            <person name="Barrasa J.M."/>
            <person name="Sanchez-Garcia M."/>
            <person name="Camarero S."/>
            <person name="Miyauchi S."/>
            <person name="Serrano A."/>
            <person name="Linde D."/>
            <person name="Babiker R."/>
            <person name="Drula E."/>
            <person name="Ayuso-Fernandez I."/>
            <person name="Pacheco R."/>
            <person name="Padilla G."/>
            <person name="Ferreira P."/>
            <person name="Barriuso J."/>
            <person name="Kellner H."/>
            <person name="Castanera R."/>
            <person name="Alfaro M."/>
            <person name="Ramirez L."/>
            <person name="Pisabarro A.G."/>
            <person name="Kuo A."/>
            <person name="Tritt A."/>
            <person name="Lipzen A."/>
            <person name="He G."/>
            <person name="Yan M."/>
            <person name="Ng V."/>
            <person name="Cullen D."/>
            <person name="Martin F."/>
            <person name="Rosso M.-N."/>
            <person name="Henrissat B."/>
            <person name="Hibbett D."/>
            <person name="Martinez A.T."/>
            <person name="Grigoriev I.V."/>
        </authorList>
    </citation>
    <scope>NUCLEOTIDE SEQUENCE</scope>
    <source>
        <strain evidence="1">CBS 506.95</strain>
    </source>
</reference>
<organism evidence="1 2">
    <name type="scientific">Crepidotus variabilis</name>
    <dbReference type="NCBI Taxonomy" id="179855"/>
    <lineage>
        <taxon>Eukaryota</taxon>
        <taxon>Fungi</taxon>
        <taxon>Dikarya</taxon>
        <taxon>Basidiomycota</taxon>
        <taxon>Agaricomycotina</taxon>
        <taxon>Agaricomycetes</taxon>
        <taxon>Agaricomycetidae</taxon>
        <taxon>Agaricales</taxon>
        <taxon>Agaricineae</taxon>
        <taxon>Crepidotaceae</taxon>
        <taxon>Crepidotus</taxon>
    </lineage>
</organism>
<evidence type="ECO:0008006" key="3">
    <source>
        <dbReference type="Google" id="ProtNLM"/>
    </source>
</evidence>
<comment type="caution">
    <text evidence="1">The sequence shown here is derived from an EMBL/GenBank/DDBJ whole genome shotgun (WGS) entry which is preliminary data.</text>
</comment>
<evidence type="ECO:0000313" key="1">
    <source>
        <dbReference type="EMBL" id="KAF9528299.1"/>
    </source>
</evidence>